<dbReference type="Proteomes" id="UP000703269">
    <property type="component" value="Unassembled WGS sequence"/>
</dbReference>
<keyword evidence="2" id="KW-1185">Reference proteome</keyword>
<gene>
    <name evidence="1" type="ORF">PsYK624_115140</name>
</gene>
<dbReference type="EMBL" id="BPQB01000048">
    <property type="protein sequence ID" value="GJE95330.1"/>
    <property type="molecule type" value="Genomic_DNA"/>
</dbReference>
<organism evidence="1 2">
    <name type="scientific">Phanerochaete sordida</name>
    <dbReference type="NCBI Taxonomy" id="48140"/>
    <lineage>
        <taxon>Eukaryota</taxon>
        <taxon>Fungi</taxon>
        <taxon>Dikarya</taxon>
        <taxon>Basidiomycota</taxon>
        <taxon>Agaricomycotina</taxon>
        <taxon>Agaricomycetes</taxon>
        <taxon>Polyporales</taxon>
        <taxon>Phanerochaetaceae</taxon>
        <taxon>Phanerochaete</taxon>
    </lineage>
</organism>
<dbReference type="AlphaFoldDB" id="A0A9P3GHV6"/>
<dbReference type="SUPFAM" id="SSF52047">
    <property type="entry name" value="RNI-like"/>
    <property type="match status" value="1"/>
</dbReference>
<sequence>MACHIPSLPQELVDHIIDLCADDKRTARSLALTCHAWTHRSSAHLLRAVSILTTQLAAFLADAARAPRLGTHVAELVVSQPRHGHDGVDLTPAVPALLRALPGLRSLALFGDRISVRAGLAPGPGAGSHRRDLALLRLSRVHVEALPELLQLFGHVDTLDLDHAYVQPSQASVPQSGRLAVDELCFDGSIVEFEALRASLDKSSMKSLSLKLGYHFRVDTAAINLFLESVGQNLEHFRFELPLDGWVMSGPDRSDLPSLKDLRNLRTIELVSPRRAIRRRGTTVSTGLWSNTLAALPHVPPAVSHVHLYANLYHVAPALLSECDLSTLETGLAHCTALRTVEITLLTERDGQPVRVSEEQAAEVQKAARARMGGSFARLLCFS</sequence>
<protein>
    <recommendedName>
        <fullName evidence="3">F-box domain-containing protein</fullName>
    </recommendedName>
</protein>
<reference evidence="1 2" key="1">
    <citation type="submission" date="2021-08" db="EMBL/GenBank/DDBJ databases">
        <title>Draft Genome Sequence of Phanerochaete sordida strain YK-624.</title>
        <authorList>
            <person name="Mori T."/>
            <person name="Dohra H."/>
            <person name="Suzuki T."/>
            <person name="Kawagishi H."/>
            <person name="Hirai H."/>
        </authorList>
    </citation>
    <scope>NUCLEOTIDE SEQUENCE [LARGE SCALE GENOMIC DNA]</scope>
    <source>
        <strain evidence="1 2">YK-624</strain>
    </source>
</reference>
<accession>A0A9P3GHV6</accession>
<comment type="caution">
    <text evidence="1">The sequence shown here is derived from an EMBL/GenBank/DDBJ whole genome shotgun (WGS) entry which is preliminary data.</text>
</comment>
<name>A0A9P3GHV6_9APHY</name>
<evidence type="ECO:0000313" key="1">
    <source>
        <dbReference type="EMBL" id="GJE95330.1"/>
    </source>
</evidence>
<evidence type="ECO:0008006" key="3">
    <source>
        <dbReference type="Google" id="ProtNLM"/>
    </source>
</evidence>
<dbReference type="OrthoDB" id="2745898at2759"/>
<proteinExistence type="predicted"/>
<evidence type="ECO:0000313" key="2">
    <source>
        <dbReference type="Proteomes" id="UP000703269"/>
    </source>
</evidence>